<dbReference type="GO" id="GO:0015031">
    <property type="term" value="P:protein transport"/>
    <property type="evidence" value="ECO:0007669"/>
    <property type="project" value="UniProtKB-KW"/>
</dbReference>
<dbReference type="GeneID" id="116303454"/>
<dbReference type="OrthoDB" id="2228at2759"/>
<dbReference type="Gene3D" id="3.40.50.2060">
    <property type="match status" value="1"/>
</dbReference>
<dbReference type="Proteomes" id="UP000515163">
    <property type="component" value="Unplaced"/>
</dbReference>
<dbReference type="FunFam" id="3.40.50.2060:FF:000001">
    <property type="entry name" value="syntaxin-binding protein 1 isoform X2"/>
    <property type="match status" value="1"/>
</dbReference>
<reference evidence="5" key="1">
    <citation type="submission" date="2025-08" db="UniProtKB">
        <authorList>
            <consortium name="RefSeq"/>
        </authorList>
    </citation>
    <scope>IDENTIFICATION</scope>
    <source>
        <tissue evidence="5">Tentacle</tissue>
    </source>
</reference>
<evidence type="ECO:0000256" key="1">
    <source>
        <dbReference type="ARBA" id="ARBA00009884"/>
    </source>
</evidence>
<proteinExistence type="inferred from homology"/>
<evidence type="ECO:0000313" key="5">
    <source>
        <dbReference type="RefSeq" id="XP_031568859.1"/>
    </source>
</evidence>
<accession>A0A6P8IPR0</accession>
<dbReference type="PIRSF" id="PIRSF005715">
    <property type="entry name" value="VPS45_Sec1"/>
    <property type="match status" value="1"/>
</dbReference>
<dbReference type="FunCoup" id="A0A6P8IPR0">
    <property type="interactions" value="2142"/>
</dbReference>
<dbReference type="SUPFAM" id="SSF56815">
    <property type="entry name" value="Sec1/munc18-like (SM) proteins"/>
    <property type="match status" value="1"/>
</dbReference>
<dbReference type="InterPro" id="IPR027482">
    <property type="entry name" value="Sec1-like_dom2"/>
</dbReference>
<protein>
    <submittedName>
        <fullName evidence="5">Syntaxin-binding protein 1-like isoform X1</fullName>
    </submittedName>
</protein>
<gene>
    <name evidence="5" type="primary">LOC116303454</name>
</gene>
<evidence type="ECO:0000313" key="4">
    <source>
        <dbReference type="Proteomes" id="UP000515163"/>
    </source>
</evidence>
<keyword evidence="4" id="KW-1185">Reference proteome</keyword>
<name>A0A6P8IPR0_ACTTE</name>
<dbReference type="InterPro" id="IPR043154">
    <property type="entry name" value="Sec-1-like_dom1"/>
</dbReference>
<evidence type="ECO:0000256" key="3">
    <source>
        <dbReference type="ARBA" id="ARBA00022927"/>
    </source>
</evidence>
<sequence length="587" mass="66931">MSLKNVVGSRILNKLLKPLHNPGEWRALILDKLSTRMISACIKMHDIIDSGITIVENLHKSREPLPKIEAIYILTPEEESIKIIVDDFKSFPVKYKAAHIFFTEVCPDQLLMELQKIKKYIRSLKEINIAFLPYEAQAYTLDSAIAFEKFYNPSVENSDRIKHMEKLAEQLATLCACLGEYPSIRFRCESPKLTEFAHIVQNKLDAYKANDPTMGEGSNHKHRSQLLLLDRAFDPASPLLHELTFQAMAYDLLSINNDVYKFVTKSGDSDFKEALLDDTDEMWNKLRHLHIADVSKKISDEIKEFASEKRMSTKEKQSTLKDLQVMLKKMPQYQQELSKYILHFHLAEDCMKHYKETADKLCGVEQDLTTGVDKHGEKIKDPMRNIVPLLLDKTVSIHDKIRIILLYILFMNGLSEENLTKLCQHAQIPTADRAIIMNMANLGVPITKDAGNKRPKPNRKERDETVYQLSRWVPYVKDIMEDAVEEKLSASTFPFLNQRSGVGFSSAAAGQAVSARYGNWYKHDKASSEARDVPRLIVFIMGGVCYSELRAAYEVTAANKNWEVLIGSDQIVTPKLFLEKLGTLGNS</sequence>
<dbReference type="PANTHER" id="PTHR11679">
    <property type="entry name" value="VESICLE PROTEIN SORTING-ASSOCIATED"/>
    <property type="match status" value="1"/>
</dbReference>
<dbReference type="InParanoid" id="A0A6P8IPR0"/>
<dbReference type="KEGG" id="aten:116303454"/>
<evidence type="ECO:0000256" key="2">
    <source>
        <dbReference type="ARBA" id="ARBA00022448"/>
    </source>
</evidence>
<dbReference type="FunFam" id="3.90.830.10:FF:000001">
    <property type="entry name" value="syntaxin-binding protein 1 isoform X2"/>
    <property type="match status" value="1"/>
</dbReference>
<dbReference type="Gene3D" id="1.25.40.60">
    <property type="match status" value="1"/>
</dbReference>
<dbReference type="RefSeq" id="XP_031568859.1">
    <property type="nucleotide sequence ID" value="XM_031712999.1"/>
</dbReference>
<dbReference type="InterPro" id="IPR043127">
    <property type="entry name" value="Sec-1-like_dom3a"/>
</dbReference>
<dbReference type="Gene3D" id="3.90.830.10">
    <property type="entry name" value="Syntaxin Binding Protein 1, Chain A, domain 2"/>
    <property type="match status" value="1"/>
</dbReference>
<keyword evidence="2" id="KW-0813">Transport</keyword>
<keyword evidence="3" id="KW-0653">Protein transport</keyword>
<organism evidence="4 5">
    <name type="scientific">Actinia tenebrosa</name>
    <name type="common">Australian red waratah sea anemone</name>
    <dbReference type="NCBI Taxonomy" id="6105"/>
    <lineage>
        <taxon>Eukaryota</taxon>
        <taxon>Metazoa</taxon>
        <taxon>Cnidaria</taxon>
        <taxon>Anthozoa</taxon>
        <taxon>Hexacorallia</taxon>
        <taxon>Actiniaria</taxon>
        <taxon>Actiniidae</taxon>
        <taxon>Actinia</taxon>
    </lineage>
</organism>
<dbReference type="Gene3D" id="3.40.50.1910">
    <property type="match status" value="1"/>
</dbReference>
<dbReference type="InterPro" id="IPR001619">
    <property type="entry name" value="Sec1-like"/>
</dbReference>
<dbReference type="InterPro" id="IPR036045">
    <property type="entry name" value="Sec1-like_sf"/>
</dbReference>
<dbReference type="Pfam" id="PF00995">
    <property type="entry name" value="Sec1"/>
    <property type="match status" value="1"/>
</dbReference>
<dbReference type="GO" id="GO:0016192">
    <property type="term" value="P:vesicle-mediated transport"/>
    <property type="evidence" value="ECO:0007669"/>
    <property type="project" value="InterPro"/>
</dbReference>
<dbReference type="AlphaFoldDB" id="A0A6P8IPR0"/>
<comment type="similarity">
    <text evidence="1">Belongs to the STXBP/unc-18/SEC1 family.</text>
</comment>